<sequence length="510" mass="56911">MKKKSVFYLLFLCVSSSINAAVKLPAVIADHMVLQQKTTVALWGWANAGERITIQCSWNRKPVTVTAGADGRWLTHVKTIAAGGPYRIRFNGTNTIEVSDVLLGEVWLCSGQSNMEFPMAKQKAWRTGVIDYEKEVAKATDPRLRLFTVRQQVAATPQPDVQGNWAACTPATAATFSAVAYYFGKEIREATGVPVGLIHSSWGGTPAESWTRREVLDTSREFRRILDRYETAVKTYPEDLAKYEQELDQWLKDSAARSEGLRKKPARPVEPEQNSKSPTKLYNAMIHPLIPFTLKGVIWYQGESNAGRAYQYRELFPAMIRSWRTEWKADFPFYFVQIAPHYQQSPEIREAQLLTYKTVPGTGMAVITDAGDSLDIHPRGKAVVGHRLALWALAKNYGKQHLVYSGPLYQSAQQEGNQMRIRFSFADNGLVAKDGLLTGFTIAGANRQFVPARAKIEGNSIVVMSDAVTQPVAVRFGWSTVPHAVLFNNAGLPASPFRTDNWPGETINNH</sequence>
<feature type="compositionally biased region" description="Basic and acidic residues" evidence="2">
    <location>
        <begin position="258"/>
        <end position="270"/>
    </location>
</feature>
<feature type="signal peptide" evidence="3">
    <location>
        <begin position="1"/>
        <end position="20"/>
    </location>
</feature>
<feature type="domain" description="Sialate O-acetylesterase" evidence="4">
    <location>
        <begin position="279"/>
        <end position="389"/>
    </location>
</feature>
<dbReference type="InterPro" id="IPR005181">
    <property type="entry name" value="SASA"/>
</dbReference>
<organism evidence="5 6">
    <name type="scientific">Niabella pedocola</name>
    <dbReference type="NCBI Taxonomy" id="1752077"/>
    <lineage>
        <taxon>Bacteria</taxon>
        <taxon>Pseudomonadati</taxon>
        <taxon>Bacteroidota</taxon>
        <taxon>Chitinophagia</taxon>
        <taxon>Chitinophagales</taxon>
        <taxon>Chitinophagaceae</taxon>
        <taxon>Niabella</taxon>
    </lineage>
</organism>
<evidence type="ECO:0000256" key="1">
    <source>
        <dbReference type="ARBA" id="ARBA00022801"/>
    </source>
</evidence>
<keyword evidence="6" id="KW-1185">Reference proteome</keyword>
<proteinExistence type="predicted"/>
<feature type="domain" description="Sialate O-acetylesterase" evidence="4">
    <location>
        <begin position="105"/>
        <end position="235"/>
    </location>
</feature>
<keyword evidence="1" id="KW-0378">Hydrolase</keyword>
<dbReference type="EMBL" id="JAJNEC010000007">
    <property type="protein sequence ID" value="MCD2425762.1"/>
    <property type="molecule type" value="Genomic_DNA"/>
</dbReference>
<evidence type="ECO:0000313" key="5">
    <source>
        <dbReference type="EMBL" id="MCD2425762.1"/>
    </source>
</evidence>
<dbReference type="PANTHER" id="PTHR22901">
    <property type="entry name" value="SIALATE O-ACETYLESTERASE"/>
    <property type="match status" value="1"/>
</dbReference>
<protein>
    <submittedName>
        <fullName evidence="5">Sialate O-acetylesterase</fullName>
    </submittedName>
</protein>
<accession>A0ABS8PZQ4</accession>
<dbReference type="Pfam" id="PF03629">
    <property type="entry name" value="SASA"/>
    <property type="match status" value="2"/>
</dbReference>
<dbReference type="PANTHER" id="PTHR22901:SF0">
    <property type="entry name" value="SIALATE O-ACETYLESTERASE"/>
    <property type="match status" value="1"/>
</dbReference>
<evidence type="ECO:0000313" key="6">
    <source>
        <dbReference type="Proteomes" id="UP001199816"/>
    </source>
</evidence>
<reference evidence="5 6" key="1">
    <citation type="submission" date="2021-11" db="EMBL/GenBank/DDBJ databases">
        <title>Genomic of Niabella pedocola.</title>
        <authorList>
            <person name="Wu T."/>
        </authorList>
    </citation>
    <scope>NUCLEOTIDE SEQUENCE [LARGE SCALE GENOMIC DNA]</scope>
    <source>
        <strain evidence="5 6">JCM 31011</strain>
    </source>
</reference>
<dbReference type="SUPFAM" id="SSF52266">
    <property type="entry name" value="SGNH hydrolase"/>
    <property type="match status" value="1"/>
</dbReference>
<evidence type="ECO:0000259" key="4">
    <source>
        <dbReference type="Pfam" id="PF03629"/>
    </source>
</evidence>
<gene>
    <name evidence="5" type="ORF">LQ567_23460</name>
</gene>
<dbReference type="InterPro" id="IPR039329">
    <property type="entry name" value="SIAE"/>
</dbReference>
<dbReference type="Gene3D" id="3.40.50.1110">
    <property type="entry name" value="SGNH hydrolase"/>
    <property type="match status" value="1"/>
</dbReference>
<dbReference type="Proteomes" id="UP001199816">
    <property type="component" value="Unassembled WGS sequence"/>
</dbReference>
<evidence type="ECO:0000256" key="2">
    <source>
        <dbReference type="SAM" id="MobiDB-lite"/>
    </source>
</evidence>
<feature type="chain" id="PRO_5046545334" evidence="3">
    <location>
        <begin position="21"/>
        <end position="510"/>
    </location>
</feature>
<dbReference type="InterPro" id="IPR036514">
    <property type="entry name" value="SGNH_hydro_sf"/>
</dbReference>
<name>A0ABS8PZQ4_9BACT</name>
<comment type="caution">
    <text evidence="5">The sequence shown here is derived from an EMBL/GenBank/DDBJ whole genome shotgun (WGS) entry which is preliminary data.</text>
</comment>
<dbReference type="RefSeq" id="WP_231008335.1">
    <property type="nucleotide sequence ID" value="NZ_JAJNEC010000007.1"/>
</dbReference>
<evidence type="ECO:0000256" key="3">
    <source>
        <dbReference type="SAM" id="SignalP"/>
    </source>
</evidence>
<feature type="region of interest" description="Disordered" evidence="2">
    <location>
        <begin position="258"/>
        <end position="278"/>
    </location>
</feature>
<keyword evidence="3" id="KW-0732">Signal</keyword>